<dbReference type="PANTHER" id="PTHR42794">
    <property type="entry name" value="HEMIN IMPORT ATP-BINDING PROTEIN HMUV"/>
    <property type="match status" value="1"/>
</dbReference>
<dbReference type="RefSeq" id="WP_129076225.1">
    <property type="nucleotide sequence ID" value="NZ_QOUX01000001.1"/>
</dbReference>
<dbReference type="PANTHER" id="PTHR42794:SF1">
    <property type="entry name" value="HEMIN IMPORT ATP-BINDING PROTEIN HMUV"/>
    <property type="match status" value="1"/>
</dbReference>
<dbReference type="PROSITE" id="PS50893">
    <property type="entry name" value="ABC_TRANSPORTER_2"/>
    <property type="match status" value="1"/>
</dbReference>
<dbReference type="Pfam" id="PF01955">
    <property type="entry name" value="CbiZ"/>
    <property type="match status" value="1"/>
</dbReference>
<dbReference type="AlphaFoldDB" id="A0A4Q0VW07"/>
<dbReference type="GO" id="GO:0005524">
    <property type="term" value="F:ATP binding"/>
    <property type="evidence" value="ECO:0007669"/>
    <property type="project" value="UniProtKB-KW"/>
</dbReference>
<protein>
    <submittedName>
        <fullName evidence="6">ATP-binding cassette domain-containing protein</fullName>
    </submittedName>
</protein>
<dbReference type="Proteomes" id="UP000290649">
    <property type="component" value="Unassembled WGS sequence"/>
</dbReference>
<dbReference type="InterPro" id="IPR017871">
    <property type="entry name" value="ABC_transporter-like_CS"/>
</dbReference>
<feature type="domain" description="ABC transporter" evidence="5">
    <location>
        <begin position="3"/>
        <end position="240"/>
    </location>
</feature>
<proteinExistence type="predicted"/>
<sequence>MLLQVNGLSGGYNGLNIIKDISFSLQKGEVLGILGPNGSGKTTLLKLLSGLLPVNNGDIFLNDRLLESYSSKELAREVAVLPQNTETSFTYCVEDIVSLGRYPYQRGMFNTNSNEDKRIVLEAMKQTQVYDFRDKYLHTLSGGEQQRVLLARALAQEPKLLLLDEPTNHLDISFQVSLLDSLKTWAKHRSLSVIAILHDLNMASLYCDRILLMENGKQVDLNKPSIVLEESQLEKVYQTSLKRKEHPVVPKPLITLLPKHEETEKDNLLQKLVVTQNNEYIAIQSPFQFKTLSSAVVGAGFSWERTFINRHVDKHYNCDDPKTEYKQFLTAKNFDVSETVGMMTAAVLEDAEFIIKEFEEFTVFVMVTAGLSNAVDVSKAYLHDGKKATVGTINTWIFIDGNLSEAAFVQALVTATEAKAKALHDEEILDPVMGTIATGTSTDSIMIAATQKGKEFPYAGSITALGKAIGLLVHEATQKAIERNKRRLFTP</sequence>
<gene>
    <name evidence="6" type="ORF">DS745_00380</name>
</gene>
<dbReference type="OrthoDB" id="9787851at2"/>
<dbReference type="Pfam" id="PF00005">
    <property type="entry name" value="ABC_tran"/>
    <property type="match status" value="1"/>
</dbReference>
<dbReference type="Gene3D" id="3.40.50.300">
    <property type="entry name" value="P-loop containing nucleotide triphosphate hydrolases"/>
    <property type="match status" value="1"/>
</dbReference>
<evidence type="ECO:0000256" key="1">
    <source>
        <dbReference type="ARBA" id="ARBA00022448"/>
    </source>
</evidence>
<dbReference type="SUPFAM" id="SSF52540">
    <property type="entry name" value="P-loop containing nucleoside triphosphate hydrolases"/>
    <property type="match status" value="1"/>
</dbReference>
<evidence type="ECO:0000259" key="5">
    <source>
        <dbReference type="PROSITE" id="PS50893"/>
    </source>
</evidence>
<name>A0A4Q0VW07_9BACI</name>
<accession>A0A4Q0VW07</accession>
<dbReference type="InterPro" id="IPR027417">
    <property type="entry name" value="P-loop_NTPase"/>
</dbReference>
<keyword evidence="3 6" id="KW-0067">ATP-binding</keyword>
<keyword evidence="2" id="KW-0547">Nucleotide-binding</keyword>
<dbReference type="FunFam" id="3.40.50.300:FF:000134">
    <property type="entry name" value="Iron-enterobactin ABC transporter ATP-binding protein"/>
    <property type="match status" value="1"/>
</dbReference>
<dbReference type="CDD" id="cd03214">
    <property type="entry name" value="ABC_Iron-Siderophores_B12_Hemin"/>
    <property type="match status" value="1"/>
</dbReference>
<dbReference type="InterPro" id="IPR003593">
    <property type="entry name" value="AAA+_ATPase"/>
</dbReference>
<keyword evidence="7" id="KW-1185">Reference proteome</keyword>
<keyword evidence="4" id="KW-1278">Translocase</keyword>
<dbReference type="PROSITE" id="PS00211">
    <property type="entry name" value="ABC_TRANSPORTER_1"/>
    <property type="match status" value="1"/>
</dbReference>
<dbReference type="InterPro" id="IPR002808">
    <property type="entry name" value="AdoCbi_amidolase"/>
</dbReference>
<dbReference type="InterPro" id="IPR003439">
    <property type="entry name" value="ABC_transporter-like_ATP-bd"/>
</dbReference>
<organism evidence="6 7">
    <name type="scientific">Anaerobacillus alkaliphilus</name>
    <dbReference type="NCBI Taxonomy" id="1548597"/>
    <lineage>
        <taxon>Bacteria</taxon>
        <taxon>Bacillati</taxon>
        <taxon>Bacillota</taxon>
        <taxon>Bacilli</taxon>
        <taxon>Bacillales</taxon>
        <taxon>Bacillaceae</taxon>
        <taxon>Anaerobacillus</taxon>
    </lineage>
</organism>
<evidence type="ECO:0000313" key="6">
    <source>
        <dbReference type="EMBL" id="RXJ03883.1"/>
    </source>
</evidence>
<evidence type="ECO:0000256" key="3">
    <source>
        <dbReference type="ARBA" id="ARBA00022840"/>
    </source>
</evidence>
<evidence type="ECO:0000313" key="7">
    <source>
        <dbReference type="Proteomes" id="UP000290649"/>
    </source>
</evidence>
<evidence type="ECO:0000256" key="2">
    <source>
        <dbReference type="ARBA" id="ARBA00022741"/>
    </source>
</evidence>
<dbReference type="SMART" id="SM00382">
    <property type="entry name" value="AAA"/>
    <property type="match status" value="1"/>
</dbReference>
<comment type="caution">
    <text evidence="6">The sequence shown here is derived from an EMBL/GenBank/DDBJ whole genome shotgun (WGS) entry which is preliminary data.</text>
</comment>
<dbReference type="GO" id="GO:0016887">
    <property type="term" value="F:ATP hydrolysis activity"/>
    <property type="evidence" value="ECO:0007669"/>
    <property type="project" value="InterPro"/>
</dbReference>
<dbReference type="EMBL" id="QOUX01000001">
    <property type="protein sequence ID" value="RXJ03883.1"/>
    <property type="molecule type" value="Genomic_DNA"/>
</dbReference>
<keyword evidence="1" id="KW-0813">Transport</keyword>
<reference evidence="6 7" key="1">
    <citation type="journal article" date="2019" name="Int. J. Syst. Evol. Microbiol.">
        <title>Anaerobacillus alkaliphilus sp. nov., a novel alkaliphilic and moderately halophilic bacterium.</title>
        <authorList>
            <person name="Borsodi A.K."/>
            <person name="Aszalos J.M."/>
            <person name="Bihari P."/>
            <person name="Nagy I."/>
            <person name="Schumann P."/>
            <person name="Sproer C."/>
            <person name="Kovacs A.L."/>
            <person name="Boka K."/>
            <person name="Dobosy P."/>
            <person name="Ovari M."/>
            <person name="Szili-Kovacs T."/>
            <person name="Toth E."/>
        </authorList>
    </citation>
    <scope>NUCLEOTIDE SEQUENCE [LARGE SCALE GENOMIC DNA]</scope>
    <source>
        <strain evidence="6 7">B16-10</strain>
    </source>
</reference>
<evidence type="ECO:0000256" key="4">
    <source>
        <dbReference type="ARBA" id="ARBA00022967"/>
    </source>
</evidence>